<evidence type="ECO:0000256" key="3">
    <source>
        <dbReference type="ARBA" id="ARBA00022989"/>
    </source>
</evidence>
<dbReference type="EMBL" id="FXYE01000002">
    <property type="protein sequence ID" value="SMX44159.1"/>
    <property type="molecule type" value="Genomic_DNA"/>
</dbReference>
<reference evidence="8" key="1">
    <citation type="submission" date="2017-05" db="EMBL/GenBank/DDBJ databases">
        <authorList>
            <person name="Rodrigo-Torres L."/>
            <person name="Arahal R. D."/>
            <person name="Lucena T."/>
        </authorList>
    </citation>
    <scope>NUCLEOTIDE SEQUENCE [LARGE SCALE GENOMIC DNA]</scope>
    <source>
        <strain evidence="8">CECT 8621</strain>
    </source>
</reference>
<dbReference type="Pfam" id="PF04138">
    <property type="entry name" value="GtrA_DPMS_TM"/>
    <property type="match status" value="1"/>
</dbReference>
<protein>
    <submittedName>
        <fullName evidence="7">GtrA-like protein</fullName>
    </submittedName>
</protein>
<evidence type="ECO:0000256" key="2">
    <source>
        <dbReference type="ARBA" id="ARBA00022692"/>
    </source>
</evidence>
<dbReference type="GO" id="GO:0000271">
    <property type="term" value="P:polysaccharide biosynthetic process"/>
    <property type="evidence" value="ECO:0007669"/>
    <property type="project" value="InterPro"/>
</dbReference>
<dbReference type="NCBIfam" id="NF037976">
    <property type="entry name" value="gtrA_1"/>
    <property type="match status" value="1"/>
</dbReference>
<comment type="subcellular location">
    <subcellularLocation>
        <location evidence="1">Membrane</location>
        <topology evidence="1">Multi-pass membrane protein</topology>
    </subcellularLocation>
</comment>
<dbReference type="InterPro" id="IPR007267">
    <property type="entry name" value="GtrA_DPMS_TM"/>
</dbReference>
<organism evidence="7 8">
    <name type="scientific">Actibacterium lipolyticum</name>
    <dbReference type="NCBI Taxonomy" id="1524263"/>
    <lineage>
        <taxon>Bacteria</taxon>
        <taxon>Pseudomonadati</taxon>
        <taxon>Pseudomonadota</taxon>
        <taxon>Alphaproteobacteria</taxon>
        <taxon>Rhodobacterales</taxon>
        <taxon>Roseobacteraceae</taxon>
        <taxon>Actibacterium</taxon>
    </lineage>
</organism>
<dbReference type="GO" id="GO:0016020">
    <property type="term" value="C:membrane"/>
    <property type="evidence" value="ECO:0007669"/>
    <property type="project" value="UniProtKB-SubCell"/>
</dbReference>
<keyword evidence="4 5" id="KW-0472">Membrane</keyword>
<feature type="transmembrane region" description="Helical" evidence="5">
    <location>
        <begin position="36"/>
        <end position="56"/>
    </location>
</feature>
<evidence type="ECO:0000256" key="4">
    <source>
        <dbReference type="ARBA" id="ARBA00023136"/>
    </source>
</evidence>
<evidence type="ECO:0000259" key="6">
    <source>
        <dbReference type="Pfam" id="PF04138"/>
    </source>
</evidence>
<keyword evidence="2 5" id="KW-0812">Transmembrane</keyword>
<evidence type="ECO:0000256" key="5">
    <source>
        <dbReference type="SAM" id="Phobius"/>
    </source>
</evidence>
<dbReference type="RefSeq" id="WP_093967633.1">
    <property type="nucleotide sequence ID" value="NZ_FXYE01000002.1"/>
</dbReference>
<name>A0A238KMP9_9RHOB</name>
<feature type="transmembrane region" description="Helical" evidence="5">
    <location>
        <begin position="105"/>
        <end position="121"/>
    </location>
</feature>
<feature type="transmembrane region" description="Helical" evidence="5">
    <location>
        <begin position="7"/>
        <end position="24"/>
    </location>
</feature>
<feature type="domain" description="GtrA/DPMS transmembrane" evidence="6">
    <location>
        <begin position="9"/>
        <end position="131"/>
    </location>
</feature>
<sequence length="142" mass="15592">MTLRSLVLRYAAFAVIATFANLAAQRIVLGAVPSTFGFVLAVAVGTGVGLVIKYVLDKRWIFGDQSTGLKSHGQKFGLYTAMGIITTLIFWGMETGFWLVWKTDTMRELGAIIGLSIGYVVKYQLDRRFVFTDATMGLRGAQ</sequence>
<keyword evidence="3 5" id="KW-1133">Transmembrane helix</keyword>
<dbReference type="Proteomes" id="UP000202922">
    <property type="component" value="Unassembled WGS sequence"/>
</dbReference>
<proteinExistence type="predicted"/>
<dbReference type="OrthoDB" id="565050at2"/>
<dbReference type="AlphaFoldDB" id="A0A238KMP9"/>
<gene>
    <name evidence="7" type="ORF">COL8621_02486</name>
</gene>
<accession>A0A238KMP9</accession>
<feature type="transmembrane region" description="Helical" evidence="5">
    <location>
        <begin position="76"/>
        <end position="93"/>
    </location>
</feature>
<evidence type="ECO:0000256" key="1">
    <source>
        <dbReference type="ARBA" id="ARBA00004141"/>
    </source>
</evidence>
<evidence type="ECO:0000313" key="8">
    <source>
        <dbReference type="Proteomes" id="UP000202922"/>
    </source>
</evidence>
<evidence type="ECO:0000313" key="7">
    <source>
        <dbReference type="EMBL" id="SMX44159.1"/>
    </source>
</evidence>
<keyword evidence="8" id="KW-1185">Reference proteome</keyword>